<feature type="transmembrane region" description="Helical" evidence="8">
    <location>
        <begin position="37"/>
        <end position="54"/>
    </location>
</feature>
<comment type="caution">
    <text evidence="10">The sequence shown here is derived from an EMBL/GenBank/DDBJ whole genome shotgun (WGS) entry which is preliminary data.</text>
</comment>
<gene>
    <name evidence="10" type="ORF">ACFOYY_23910</name>
</gene>
<comment type="subcellular location">
    <subcellularLocation>
        <location evidence="1">Cell membrane</location>
    </subcellularLocation>
</comment>
<keyword evidence="2" id="KW-1003">Cell membrane</keyword>
<accession>A0ABV8F7F6</accession>
<evidence type="ECO:0000313" key="11">
    <source>
        <dbReference type="Proteomes" id="UP001595698"/>
    </source>
</evidence>
<evidence type="ECO:0000256" key="3">
    <source>
        <dbReference type="ARBA" id="ARBA00022692"/>
    </source>
</evidence>
<evidence type="ECO:0000313" key="10">
    <source>
        <dbReference type="EMBL" id="MFC3983198.1"/>
    </source>
</evidence>
<sequence>MTHSTIPTAPMSGRAVAALQQEVAAVRGELARVDAKCALLVSLAAGGLALVATVDLPADVVGAVTVLRQFAGVLFAAAVGVVLVAVLPRIPRRGGTGFVAHARHACPADLLASLTSGADGAQEEGERLSAEVWRLSRLALAKYRTIRVAVWLLIAATTTVLVALLMSR</sequence>
<name>A0ABV8F7F6_9ACTN</name>
<reference evidence="11" key="1">
    <citation type="journal article" date="2019" name="Int. J. Syst. Evol. Microbiol.">
        <title>The Global Catalogue of Microorganisms (GCM) 10K type strain sequencing project: providing services to taxonomists for standard genome sequencing and annotation.</title>
        <authorList>
            <consortium name="The Broad Institute Genomics Platform"/>
            <consortium name="The Broad Institute Genome Sequencing Center for Infectious Disease"/>
            <person name="Wu L."/>
            <person name="Ma J."/>
        </authorList>
    </citation>
    <scope>NUCLEOTIDE SEQUENCE [LARGE SCALE GENOMIC DNA]</scope>
    <source>
        <strain evidence="11">TBRC 7912</strain>
    </source>
</reference>
<keyword evidence="5 8" id="KW-1133">Transmembrane helix</keyword>
<organism evidence="10 11">
    <name type="scientific">Streptosporangium jomthongense</name>
    <dbReference type="NCBI Taxonomy" id="1193683"/>
    <lineage>
        <taxon>Bacteria</taxon>
        <taxon>Bacillati</taxon>
        <taxon>Actinomycetota</taxon>
        <taxon>Actinomycetes</taxon>
        <taxon>Streptosporangiales</taxon>
        <taxon>Streptosporangiaceae</taxon>
        <taxon>Streptosporangium</taxon>
    </lineage>
</organism>
<proteinExistence type="predicted"/>
<keyword evidence="4" id="KW-0547">Nucleotide-binding</keyword>
<keyword evidence="6" id="KW-0051">Antiviral defense</keyword>
<evidence type="ECO:0000256" key="4">
    <source>
        <dbReference type="ARBA" id="ARBA00022741"/>
    </source>
</evidence>
<evidence type="ECO:0000256" key="2">
    <source>
        <dbReference type="ARBA" id="ARBA00022475"/>
    </source>
</evidence>
<dbReference type="Pfam" id="PF18967">
    <property type="entry name" value="PycTM"/>
    <property type="match status" value="1"/>
</dbReference>
<dbReference type="InterPro" id="IPR043760">
    <property type="entry name" value="PycTM_dom"/>
</dbReference>
<keyword evidence="3 8" id="KW-0812">Transmembrane</keyword>
<feature type="transmembrane region" description="Helical" evidence="8">
    <location>
        <begin position="146"/>
        <end position="166"/>
    </location>
</feature>
<keyword evidence="7 8" id="KW-0472">Membrane</keyword>
<feature type="transmembrane region" description="Helical" evidence="8">
    <location>
        <begin position="66"/>
        <end position="87"/>
    </location>
</feature>
<feature type="domain" description="Pycsar effector protein" evidence="9">
    <location>
        <begin position="19"/>
        <end position="165"/>
    </location>
</feature>
<dbReference type="Proteomes" id="UP001595698">
    <property type="component" value="Unassembled WGS sequence"/>
</dbReference>
<protein>
    <submittedName>
        <fullName evidence="10">Pycsar system effector family protein</fullName>
    </submittedName>
</protein>
<evidence type="ECO:0000256" key="5">
    <source>
        <dbReference type="ARBA" id="ARBA00022989"/>
    </source>
</evidence>
<evidence type="ECO:0000256" key="7">
    <source>
        <dbReference type="ARBA" id="ARBA00023136"/>
    </source>
</evidence>
<keyword evidence="11" id="KW-1185">Reference proteome</keyword>
<evidence type="ECO:0000256" key="8">
    <source>
        <dbReference type="SAM" id="Phobius"/>
    </source>
</evidence>
<evidence type="ECO:0000256" key="1">
    <source>
        <dbReference type="ARBA" id="ARBA00004236"/>
    </source>
</evidence>
<dbReference type="EMBL" id="JBHSBC010000023">
    <property type="protein sequence ID" value="MFC3983198.1"/>
    <property type="molecule type" value="Genomic_DNA"/>
</dbReference>
<evidence type="ECO:0000259" key="9">
    <source>
        <dbReference type="Pfam" id="PF18967"/>
    </source>
</evidence>
<evidence type="ECO:0000256" key="6">
    <source>
        <dbReference type="ARBA" id="ARBA00023118"/>
    </source>
</evidence>